<name>G0QK98_ICHMU</name>
<sequence>MLDQNMLLKQKKAGKLNPLQEQFIEIDEEIDLSDIKKILENNKLPDEQYTKQKQGQITIDEEWAIEKIYKKYKTNFQKAYIDHKVNTFMWTESQMKKKYNAYIEKYGQCPKN</sequence>
<protein>
    <recommendedName>
        <fullName evidence="3">Nucleolar protein 16</fullName>
    </recommendedName>
</protein>
<organism evidence="1 2">
    <name type="scientific">Ichthyophthirius multifiliis</name>
    <name type="common">White spot disease agent</name>
    <name type="synonym">Ich</name>
    <dbReference type="NCBI Taxonomy" id="5932"/>
    <lineage>
        <taxon>Eukaryota</taxon>
        <taxon>Sar</taxon>
        <taxon>Alveolata</taxon>
        <taxon>Ciliophora</taxon>
        <taxon>Intramacronucleata</taxon>
        <taxon>Oligohymenophorea</taxon>
        <taxon>Hymenostomatida</taxon>
        <taxon>Ophryoglenina</taxon>
        <taxon>Ichthyophthirius</taxon>
    </lineage>
</organism>
<dbReference type="Proteomes" id="UP000008983">
    <property type="component" value="Unassembled WGS sequence"/>
</dbReference>
<dbReference type="eggNOG" id="ENOG502ST5B">
    <property type="taxonomic scope" value="Eukaryota"/>
</dbReference>
<dbReference type="RefSeq" id="XP_004039662.1">
    <property type="nucleotide sequence ID" value="XM_004039614.1"/>
</dbReference>
<dbReference type="InParanoid" id="G0QK98"/>
<evidence type="ECO:0000313" key="1">
    <source>
        <dbReference type="EMBL" id="EGR34358.1"/>
    </source>
</evidence>
<dbReference type="InterPro" id="IPR019002">
    <property type="entry name" value="Ribosome_biogenesis_Nop16"/>
</dbReference>
<dbReference type="EMBL" id="GL983141">
    <property type="protein sequence ID" value="EGR34358.1"/>
    <property type="molecule type" value="Genomic_DNA"/>
</dbReference>
<dbReference type="GeneID" id="14910549"/>
<evidence type="ECO:0008006" key="3">
    <source>
        <dbReference type="Google" id="ProtNLM"/>
    </source>
</evidence>
<dbReference type="Pfam" id="PF09420">
    <property type="entry name" value="Nop16"/>
    <property type="match status" value="1"/>
</dbReference>
<proteinExistence type="predicted"/>
<dbReference type="AlphaFoldDB" id="G0QK98"/>
<reference evidence="1 2" key="1">
    <citation type="submission" date="2011-07" db="EMBL/GenBank/DDBJ databases">
        <authorList>
            <person name="Coyne R."/>
            <person name="Brami D."/>
            <person name="Johnson J."/>
            <person name="Hostetler J."/>
            <person name="Hannick L."/>
            <person name="Clark T."/>
            <person name="Cassidy-Hanley D."/>
            <person name="Inman J."/>
        </authorList>
    </citation>
    <scope>NUCLEOTIDE SEQUENCE [LARGE SCALE GENOMIC DNA]</scope>
    <source>
        <strain evidence="1 2">G5</strain>
    </source>
</reference>
<dbReference type="OrthoDB" id="285729at2759"/>
<evidence type="ECO:0000313" key="2">
    <source>
        <dbReference type="Proteomes" id="UP000008983"/>
    </source>
</evidence>
<accession>G0QK98</accession>
<gene>
    <name evidence="1" type="ORF">IMG5_014800</name>
</gene>
<keyword evidence="2" id="KW-1185">Reference proteome</keyword>